<comment type="function">
    <text evidence="1">Needed for flagellar regrowth and assembly.</text>
</comment>
<dbReference type="PRINTS" id="PR01003">
    <property type="entry name" value="FLGFLIH"/>
</dbReference>
<accession>A0A7R6PQQ7</accession>
<gene>
    <name evidence="12" type="primary">fliH</name>
    <name evidence="12" type="ORF">NEJAP_0713</name>
</gene>
<evidence type="ECO:0000256" key="4">
    <source>
        <dbReference type="ARBA" id="ARBA00016507"/>
    </source>
</evidence>
<keyword evidence="8" id="KW-0653">Protein transport</keyword>
<comment type="similarity">
    <text evidence="3">Belongs to the FliH family.</text>
</comment>
<dbReference type="Gene3D" id="3.30.2320.30">
    <property type="entry name" value="ATP synthase, E subunit, C-terminal"/>
    <property type="match status" value="1"/>
</dbReference>
<dbReference type="GO" id="GO:0009288">
    <property type="term" value="C:bacterial-type flagellum"/>
    <property type="evidence" value="ECO:0007669"/>
    <property type="project" value="InterPro"/>
</dbReference>
<dbReference type="Pfam" id="PF02108">
    <property type="entry name" value="FliH"/>
    <property type="match status" value="1"/>
</dbReference>
<keyword evidence="12" id="KW-0282">Flagellum</keyword>
<keyword evidence="13" id="KW-1185">Reference proteome</keyword>
<dbReference type="GO" id="GO:0015031">
    <property type="term" value="P:protein transport"/>
    <property type="evidence" value="ECO:0007669"/>
    <property type="project" value="UniProtKB-KW"/>
</dbReference>
<reference evidence="12 13" key="1">
    <citation type="journal article" date="2008" name="Int. J. Syst. Evol. Microbiol.">
        <title>Neptunomonas japonica sp. nov., an Osedax japonicus symbiont-like bacterium isolated from sediment adjacent to sperm whale carcasses off Kagoshima, Japan.</title>
        <authorList>
            <person name="Miyazaki M."/>
            <person name="Nogi Y."/>
            <person name="Fujiwara Y."/>
            <person name="Kawato M."/>
            <person name="Kubokawa K."/>
            <person name="Horikoshi K."/>
        </authorList>
    </citation>
    <scope>NUCLEOTIDE SEQUENCE [LARGE SCALE GENOMIC DNA]</scope>
    <source>
        <strain evidence="12 13">JAMM 1380</strain>
    </source>
</reference>
<keyword evidence="12" id="KW-0966">Cell projection</keyword>
<protein>
    <recommendedName>
        <fullName evidence="4">Flagellar assembly protein FliH</fullName>
    </recommendedName>
</protein>
<keyword evidence="12" id="KW-0969">Cilium</keyword>
<evidence type="ECO:0000256" key="7">
    <source>
        <dbReference type="ARBA" id="ARBA00022795"/>
    </source>
</evidence>
<keyword evidence="7" id="KW-1005">Bacterial flagellum biogenesis</keyword>
<dbReference type="InterPro" id="IPR018035">
    <property type="entry name" value="Flagellar_FliH/T3SS_HrpE"/>
</dbReference>
<evidence type="ECO:0000256" key="9">
    <source>
        <dbReference type="ARBA" id="ARBA00023225"/>
    </source>
</evidence>
<dbReference type="InterPro" id="IPR038495">
    <property type="entry name" value="ATPase_E_C"/>
</dbReference>
<keyword evidence="9" id="KW-1006">Bacterial flagellum protein export</keyword>
<name>A0A7R6PQQ7_9GAMM</name>
<dbReference type="InterPro" id="IPR000563">
    <property type="entry name" value="Flag_FliH"/>
</dbReference>
<evidence type="ECO:0000259" key="11">
    <source>
        <dbReference type="Pfam" id="PF02108"/>
    </source>
</evidence>
<dbReference type="AlphaFoldDB" id="A0A7R6PQQ7"/>
<feature type="domain" description="Flagellar assembly protein FliH/Type III secretion system HrpE" evidence="11">
    <location>
        <begin position="110"/>
        <end position="232"/>
    </location>
</feature>
<sequence>MKSSEKLPIRFESSELVKPVESWLLPEVNSRHVVGFHTKPVEPKVDAITVVDEEIVAEKVTLAELEEIRERAYEEGKEAGRLAGYDAGFQEGDQRGFAEALDKGKVAVDEQLQKVEALIKSLDLPLQNQHDQIAELVTELSLHVASVITKQQSSDYKNIVRSSVLEAVELLPKQSGELVITVHPDDVEAVSLMADQQPRWRVIADEQLAMGGCLVSTDDSVIDYCIETRFSDVSEQLRERLQKFRHSSVSENDLPHSRKEAGDESS</sequence>
<dbReference type="EMBL" id="AP014546">
    <property type="protein sequence ID" value="BBB28670.1"/>
    <property type="molecule type" value="Genomic_DNA"/>
</dbReference>
<feature type="compositionally biased region" description="Basic and acidic residues" evidence="10">
    <location>
        <begin position="253"/>
        <end position="266"/>
    </location>
</feature>
<dbReference type="KEGG" id="njp:NEJAP_0713"/>
<dbReference type="GO" id="GO:0003774">
    <property type="term" value="F:cytoskeletal motor activity"/>
    <property type="evidence" value="ECO:0007669"/>
    <property type="project" value="InterPro"/>
</dbReference>
<organism evidence="12 13">
    <name type="scientific">Neptunomonas japonica JAMM 1380</name>
    <dbReference type="NCBI Taxonomy" id="1441457"/>
    <lineage>
        <taxon>Bacteria</taxon>
        <taxon>Pseudomonadati</taxon>
        <taxon>Pseudomonadota</taxon>
        <taxon>Gammaproteobacteria</taxon>
        <taxon>Oceanospirillales</taxon>
        <taxon>Oceanospirillaceae</taxon>
        <taxon>Neptunomonas</taxon>
    </lineage>
</organism>
<dbReference type="GO" id="GO:0044781">
    <property type="term" value="P:bacterial-type flagellum organization"/>
    <property type="evidence" value="ECO:0007669"/>
    <property type="project" value="UniProtKB-KW"/>
</dbReference>
<evidence type="ECO:0000256" key="3">
    <source>
        <dbReference type="ARBA" id="ARBA00006602"/>
    </source>
</evidence>
<evidence type="ECO:0000256" key="10">
    <source>
        <dbReference type="SAM" id="MobiDB-lite"/>
    </source>
</evidence>
<evidence type="ECO:0000256" key="8">
    <source>
        <dbReference type="ARBA" id="ARBA00022927"/>
    </source>
</evidence>
<evidence type="ECO:0000313" key="12">
    <source>
        <dbReference type="EMBL" id="BBB28670.1"/>
    </source>
</evidence>
<dbReference type="PANTHER" id="PTHR34982:SF1">
    <property type="entry name" value="FLAGELLAR ASSEMBLY PROTEIN FLIH"/>
    <property type="match status" value="1"/>
</dbReference>
<proteinExistence type="inferred from homology"/>
<dbReference type="RefSeq" id="WP_201349345.1">
    <property type="nucleotide sequence ID" value="NZ_AP014546.1"/>
</dbReference>
<evidence type="ECO:0000256" key="1">
    <source>
        <dbReference type="ARBA" id="ARBA00003041"/>
    </source>
</evidence>
<keyword evidence="5" id="KW-0813">Transport</keyword>
<dbReference type="GO" id="GO:0071973">
    <property type="term" value="P:bacterial-type flagellum-dependent cell motility"/>
    <property type="evidence" value="ECO:0007669"/>
    <property type="project" value="InterPro"/>
</dbReference>
<dbReference type="InterPro" id="IPR051472">
    <property type="entry name" value="T3SS_Stator/FliH"/>
</dbReference>
<feature type="region of interest" description="Disordered" evidence="10">
    <location>
        <begin position="244"/>
        <end position="266"/>
    </location>
</feature>
<dbReference type="PANTHER" id="PTHR34982">
    <property type="entry name" value="YOP PROTEINS TRANSLOCATION PROTEIN L"/>
    <property type="match status" value="1"/>
</dbReference>
<dbReference type="GO" id="GO:0005829">
    <property type="term" value="C:cytosol"/>
    <property type="evidence" value="ECO:0007669"/>
    <property type="project" value="TreeGrafter"/>
</dbReference>
<evidence type="ECO:0000256" key="5">
    <source>
        <dbReference type="ARBA" id="ARBA00022448"/>
    </source>
</evidence>
<dbReference type="Proteomes" id="UP000595332">
    <property type="component" value="Chromosome"/>
</dbReference>
<keyword evidence="6" id="KW-0963">Cytoplasm</keyword>
<evidence type="ECO:0000313" key="13">
    <source>
        <dbReference type="Proteomes" id="UP000595332"/>
    </source>
</evidence>
<dbReference type="SUPFAM" id="SSF160527">
    <property type="entry name" value="V-type ATPase subunit E-like"/>
    <property type="match status" value="1"/>
</dbReference>
<evidence type="ECO:0000256" key="2">
    <source>
        <dbReference type="ARBA" id="ARBA00004496"/>
    </source>
</evidence>
<evidence type="ECO:0000256" key="6">
    <source>
        <dbReference type="ARBA" id="ARBA00022490"/>
    </source>
</evidence>
<comment type="subcellular location">
    <subcellularLocation>
        <location evidence="2">Cytoplasm</location>
    </subcellularLocation>
</comment>